<protein>
    <submittedName>
        <fullName evidence="2">Uncharacterized protein</fullName>
    </submittedName>
</protein>
<sequence length="434" mass="50373">MQMDNGEHAIDLNHLDEEDAIRSKGCIFRIPDMIKMQNEQAYKPYRFSFGPWYYGKTQLMSTAREFKEAFIDGLIFRFPNPAAKFKELEEVIKGAHSKAKEYYEGEDVYDLEGDQDILEGVKDADKEKFEKILLLDGCFIIELFRKFAGEVARHEDERVLFSKGMIHVLYHDLFLLENQIPWFVLELLFDKTRVSESENTLIGLAIRFFGSALSRDQHHEMLADQLVSSGSRIVHLIDLARRYLGYSSESGVDVLQLQCRNTIPSATRLKEAGVKFKKVKSSRKILDVRFNKDEGVLEIPYLLINPSTETIFRNLISFEQCSSCITRVTCYAMLLDCLVDNSDDVDLMSRVGIFDNWLNPEEAANFLSRMRNGTSTDVFFYAQLCEDVNAYCLRWWPKWRASLIHNYFTKPWAIVSVIFAIIVLLFTIMQVFYK</sequence>
<keyword evidence="1" id="KW-0472">Membrane</keyword>
<name>A0AAV5LX44_9ROSI</name>
<accession>A0AAV5LX44</accession>
<gene>
    <name evidence="2" type="ORF">SLEP1_g48922</name>
</gene>
<dbReference type="PANTHER" id="PTHR31170">
    <property type="entry name" value="BNAC04G53230D PROTEIN"/>
    <property type="match status" value="1"/>
</dbReference>
<organism evidence="2 3">
    <name type="scientific">Rubroshorea leprosula</name>
    <dbReference type="NCBI Taxonomy" id="152421"/>
    <lineage>
        <taxon>Eukaryota</taxon>
        <taxon>Viridiplantae</taxon>
        <taxon>Streptophyta</taxon>
        <taxon>Embryophyta</taxon>
        <taxon>Tracheophyta</taxon>
        <taxon>Spermatophyta</taxon>
        <taxon>Magnoliopsida</taxon>
        <taxon>eudicotyledons</taxon>
        <taxon>Gunneridae</taxon>
        <taxon>Pentapetalae</taxon>
        <taxon>rosids</taxon>
        <taxon>malvids</taxon>
        <taxon>Malvales</taxon>
        <taxon>Dipterocarpaceae</taxon>
        <taxon>Rubroshorea</taxon>
    </lineage>
</organism>
<dbReference type="Pfam" id="PF03140">
    <property type="entry name" value="DUF247"/>
    <property type="match status" value="1"/>
</dbReference>
<evidence type="ECO:0000313" key="2">
    <source>
        <dbReference type="EMBL" id="GKV41379.1"/>
    </source>
</evidence>
<dbReference type="InterPro" id="IPR004158">
    <property type="entry name" value="DUF247_pln"/>
</dbReference>
<keyword evidence="3" id="KW-1185">Reference proteome</keyword>
<comment type="caution">
    <text evidence="2">The sequence shown here is derived from an EMBL/GenBank/DDBJ whole genome shotgun (WGS) entry which is preliminary data.</text>
</comment>
<evidence type="ECO:0000313" key="3">
    <source>
        <dbReference type="Proteomes" id="UP001054252"/>
    </source>
</evidence>
<feature type="transmembrane region" description="Helical" evidence="1">
    <location>
        <begin position="412"/>
        <end position="433"/>
    </location>
</feature>
<evidence type="ECO:0000256" key="1">
    <source>
        <dbReference type="SAM" id="Phobius"/>
    </source>
</evidence>
<dbReference type="EMBL" id="BPVZ01000149">
    <property type="protein sequence ID" value="GKV41379.1"/>
    <property type="molecule type" value="Genomic_DNA"/>
</dbReference>
<keyword evidence="1" id="KW-0812">Transmembrane</keyword>
<dbReference type="Proteomes" id="UP001054252">
    <property type="component" value="Unassembled WGS sequence"/>
</dbReference>
<proteinExistence type="predicted"/>
<dbReference type="PANTHER" id="PTHR31170:SF17">
    <property type="match status" value="1"/>
</dbReference>
<dbReference type="AlphaFoldDB" id="A0AAV5LX44"/>
<reference evidence="2 3" key="1">
    <citation type="journal article" date="2021" name="Commun. Biol.">
        <title>The genome of Shorea leprosula (Dipterocarpaceae) highlights the ecological relevance of drought in aseasonal tropical rainforests.</title>
        <authorList>
            <person name="Ng K.K.S."/>
            <person name="Kobayashi M.J."/>
            <person name="Fawcett J.A."/>
            <person name="Hatakeyama M."/>
            <person name="Paape T."/>
            <person name="Ng C.H."/>
            <person name="Ang C.C."/>
            <person name="Tnah L.H."/>
            <person name="Lee C.T."/>
            <person name="Nishiyama T."/>
            <person name="Sese J."/>
            <person name="O'Brien M.J."/>
            <person name="Copetti D."/>
            <person name="Mohd Noor M.I."/>
            <person name="Ong R.C."/>
            <person name="Putra M."/>
            <person name="Sireger I.Z."/>
            <person name="Indrioko S."/>
            <person name="Kosugi Y."/>
            <person name="Izuno A."/>
            <person name="Isagi Y."/>
            <person name="Lee S.L."/>
            <person name="Shimizu K.K."/>
        </authorList>
    </citation>
    <scope>NUCLEOTIDE SEQUENCE [LARGE SCALE GENOMIC DNA]</scope>
    <source>
        <strain evidence="2">214</strain>
    </source>
</reference>
<keyword evidence="1" id="KW-1133">Transmembrane helix</keyword>